<accession>A0A1I4UPM5</accession>
<keyword evidence="1" id="KW-0238">DNA-binding</keyword>
<feature type="domain" description="Phage integrase central" evidence="2">
    <location>
        <begin position="8"/>
        <end position="50"/>
    </location>
</feature>
<evidence type="ECO:0000313" key="3">
    <source>
        <dbReference type="EMBL" id="SFM90916.1"/>
    </source>
</evidence>
<sequence>MPGSGYIPLASNRPIKDINAPELLAVLRKIESRGAHEKAQRAREYVGRVYILDMPFKPGALNVILAAI</sequence>
<keyword evidence="4" id="KW-1185">Reference proteome</keyword>
<dbReference type="GO" id="GO:0003677">
    <property type="term" value="F:DNA binding"/>
    <property type="evidence" value="ECO:0007669"/>
    <property type="project" value="UniProtKB-KW"/>
</dbReference>
<dbReference type="InterPro" id="IPR053876">
    <property type="entry name" value="Phage_int_M"/>
</dbReference>
<dbReference type="InterPro" id="IPR010998">
    <property type="entry name" value="Integrase_recombinase_N"/>
</dbReference>
<evidence type="ECO:0000256" key="1">
    <source>
        <dbReference type="ARBA" id="ARBA00023125"/>
    </source>
</evidence>
<dbReference type="Gene3D" id="1.10.150.130">
    <property type="match status" value="1"/>
</dbReference>
<dbReference type="EMBL" id="FOUB01000068">
    <property type="protein sequence ID" value="SFM90916.1"/>
    <property type="molecule type" value="Genomic_DNA"/>
</dbReference>
<organism evidence="3 4">
    <name type="scientific">Nitrosomonas communis</name>
    <dbReference type="NCBI Taxonomy" id="44574"/>
    <lineage>
        <taxon>Bacteria</taxon>
        <taxon>Pseudomonadati</taxon>
        <taxon>Pseudomonadota</taxon>
        <taxon>Betaproteobacteria</taxon>
        <taxon>Nitrosomonadales</taxon>
        <taxon>Nitrosomonadaceae</taxon>
        <taxon>Nitrosomonas</taxon>
    </lineage>
</organism>
<evidence type="ECO:0000313" key="4">
    <source>
        <dbReference type="Proteomes" id="UP000183287"/>
    </source>
</evidence>
<gene>
    <name evidence="3" type="ORF">SAMN05421863_10689</name>
</gene>
<evidence type="ECO:0000259" key="2">
    <source>
        <dbReference type="Pfam" id="PF22022"/>
    </source>
</evidence>
<reference evidence="4" key="1">
    <citation type="submission" date="2016-10" db="EMBL/GenBank/DDBJ databases">
        <authorList>
            <person name="Varghese N."/>
            <person name="Submissions S."/>
        </authorList>
    </citation>
    <scope>NUCLEOTIDE SEQUENCE [LARGE SCALE GENOMIC DNA]</scope>
    <source>
        <strain evidence="4">Nm44</strain>
    </source>
</reference>
<proteinExistence type="predicted"/>
<protein>
    <recommendedName>
        <fullName evidence="2">Phage integrase central domain-containing protein</fullName>
    </recommendedName>
</protein>
<dbReference type="Pfam" id="PF22022">
    <property type="entry name" value="Phage_int_M"/>
    <property type="match status" value="1"/>
</dbReference>
<name>A0A1I4UPM5_9PROT</name>
<dbReference type="Proteomes" id="UP000183287">
    <property type="component" value="Unassembled WGS sequence"/>
</dbReference>
<dbReference type="AlphaFoldDB" id="A0A1I4UPM5"/>